<dbReference type="KEGG" id="mrub:DEO27_030955"/>
<keyword evidence="4" id="KW-1185">Reference proteome</keyword>
<protein>
    <submittedName>
        <fullName evidence="3">Amidohydrolase family protein</fullName>
    </submittedName>
</protein>
<dbReference type="InterPro" id="IPR032466">
    <property type="entry name" value="Metal_Hydrolase"/>
</dbReference>
<dbReference type="EMBL" id="CP043450">
    <property type="protein sequence ID" value="QEM14250.1"/>
    <property type="molecule type" value="Genomic_DNA"/>
</dbReference>
<evidence type="ECO:0000313" key="4">
    <source>
        <dbReference type="Proteomes" id="UP000251402"/>
    </source>
</evidence>
<name>A0A5C1IA92_9SPHI</name>
<keyword evidence="1" id="KW-0456">Lyase</keyword>
<evidence type="ECO:0000313" key="3">
    <source>
        <dbReference type="EMBL" id="QEM14250.1"/>
    </source>
</evidence>
<evidence type="ECO:0000256" key="1">
    <source>
        <dbReference type="ARBA" id="ARBA00023239"/>
    </source>
</evidence>
<sequence>MIKKILTGGALFCAVSSLWGQTKTHLPVIDMHLHAIPVNDFGTPPVTLGAPFKLWGATVPGEDYSDTFNTAMKSGAWNAFSLVSPKTDEELEQATISILRKRNVYGVLSGSIERVRKWKKAEPRHIINGVYWDFGHIRSEKLDADSLGRLFKKGEFRVFAEVAIQYEGIVASDTVFEPYLKMAEAQDIPLGIHVGPGPPGAPFLGTPKYRARFHSPLVLEEALIKHPKLRIYAMHAGWPMLDDMISMLYTYPELYVDIGVIDYILPQKEFYYYLKRLVNAGFGKRIMYGSDQMVWPKAMEISIDNIEKAPFLSRSQKRDILFNNAARFLRLTPEQIKAMYKP</sequence>
<reference evidence="3" key="1">
    <citation type="submission" date="2019-08" db="EMBL/GenBank/DDBJ databases">
        <title>Comparative genome analysis confer to the adaptation heavy metal polluted environment.</title>
        <authorList>
            <person name="Li Y."/>
        </authorList>
    </citation>
    <scope>NUCLEOTIDE SEQUENCE [LARGE SCALE GENOMIC DNA]</scope>
    <source>
        <strain evidence="3">P1</strain>
    </source>
</reference>
<evidence type="ECO:0000259" key="2">
    <source>
        <dbReference type="Pfam" id="PF04909"/>
    </source>
</evidence>
<dbReference type="OrthoDB" id="5450317at2"/>
<dbReference type="Pfam" id="PF04909">
    <property type="entry name" value="Amidohydro_2"/>
    <property type="match status" value="1"/>
</dbReference>
<dbReference type="RefSeq" id="WP_112573176.1">
    <property type="nucleotide sequence ID" value="NZ_CP043450.1"/>
</dbReference>
<dbReference type="InterPro" id="IPR032465">
    <property type="entry name" value="ACMSD"/>
</dbReference>
<dbReference type="Gene3D" id="3.20.20.140">
    <property type="entry name" value="Metal-dependent hydrolases"/>
    <property type="match status" value="1"/>
</dbReference>
<dbReference type="InterPro" id="IPR006680">
    <property type="entry name" value="Amidohydro-rel"/>
</dbReference>
<dbReference type="SUPFAM" id="SSF51556">
    <property type="entry name" value="Metallo-dependent hydrolases"/>
    <property type="match status" value="1"/>
</dbReference>
<dbReference type="GO" id="GO:0016787">
    <property type="term" value="F:hydrolase activity"/>
    <property type="evidence" value="ECO:0007669"/>
    <property type="project" value="UniProtKB-KW"/>
</dbReference>
<dbReference type="PANTHER" id="PTHR21240">
    <property type="entry name" value="2-AMINO-3-CARBOXYLMUCONATE-6-SEMIALDEHYDE DECARBOXYLASE"/>
    <property type="match status" value="1"/>
</dbReference>
<dbReference type="AlphaFoldDB" id="A0A5C1IA92"/>
<feature type="domain" description="Amidohydrolase-related" evidence="2">
    <location>
        <begin position="29"/>
        <end position="331"/>
    </location>
</feature>
<accession>A0A5C1IA92</accession>
<gene>
    <name evidence="3" type="ORF">DEO27_030955</name>
</gene>
<proteinExistence type="predicted"/>
<organism evidence="3 4">
    <name type="scientific">Mucilaginibacter rubeus</name>
    <dbReference type="NCBI Taxonomy" id="2027860"/>
    <lineage>
        <taxon>Bacteria</taxon>
        <taxon>Pseudomonadati</taxon>
        <taxon>Bacteroidota</taxon>
        <taxon>Sphingobacteriia</taxon>
        <taxon>Sphingobacteriales</taxon>
        <taxon>Sphingobacteriaceae</taxon>
        <taxon>Mucilaginibacter</taxon>
    </lineage>
</organism>
<dbReference type="Proteomes" id="UP000251402">
    <property type="component" value="Chromosome"/>
</dbReference>
<dbReference type="GO" id="GO:0016831">
    <property type="term" value="F:carboxy-lyase activity"/>
    <property type="evidence" value="ECO:0007669"/>
    <property type="project" value="InterPro"/>
</dbReference>